<dbReference type="InterPro" id="IPR050416">
    <property type="entry name" value="FAD-linked_Oxidoreductase"/>
</dbReference>
<gene>
    <name evidence="7" type="ORF">EK21DRAFT_65847</name>
</gene>
<dbReference type="PANTHER" id="PTHR42973:SF13">
    <property type="entry name" value="FAD-BINDING PCMH-TYPE DOMAIN-CONTAINING PROTEIN"/>
    <property type="match status" value="1"/>
</dbReference>
<dbReference type="Proteomes" id="UP000799777">
    <property type="component" value="Unassembled WGS sequence"/>
</dbReference>
<dbReference type="InterPro" id="IPR016169">
    <property type="entry name" value="FAD-bd_PCMH_sub2"/>
</dbReference>
<evidence type="ECO:0000256" key="4">
    <source>
        <dbReference type="ARBA" id="ARBA00023002"/>
    </source>
</evidence>
<proteinExistence type="inferred from homology"/>
<feature type="chain" id="PRO_5040247261" evidence="5">
    <location>
        <begin position="24"/>
        <end position="495"/>
    </location>
</feature>
<evidence type="ECO:0000256" key="3">
    <source>
        <dbReference type="ARBA" id="ARBA00022827"/>
    </source>
</evidence>
<dbReference type="EMBL" id="ML978191">
    <property type="protein sequence ID" value="KAF2030280.1"/>
    <property type="molecule type" value="Genomic_DNA"/>
</dbReference>
<keyword evidence="2" id="KW-0285">Flavoprotein</keyword>
<organism evidence="7 8">
    <name type="scientific">Setomelanomma holmii</name>
    <dbReference type="NCBI Taxonomy" id="210430"/>
    <lineage>
        <taxon>Eukaryota</taxon>
        <taxon>Fungi</taxon>
        <taxon>Dikarya</taxon>
        <taxon>Ascomycota</taxon>
        <taxon>Pezizomycotina</taxon>
        <taxon>Dothideomycetes</taxon>
        <taxon>Pleosporomycetidae</taxon>
        <taxon>Pleosporales</taxon>
        <taxon>Pleosporineae</taxon>
        <taxon>Phaeosphaeriaceae</taxon>
        <taxon>Setomelanomma</taxon>
    </lineage>
</organism>
<dbReference type="GO" id="GO:0071949">
    <property type="term" value="F:FAD binding"/>
    <property type="evidence" value="ECO:0007669"/>
    <property type="project" value="InterPro"/>
</dbReference>
<comment type="similarity">
    <text evidence="1">Belongs to the oxygen-dependent FAD-linked oxidoreductase family.</text>
</comment>
<dbReference type="InterPro" id="IPR036318">
    <property type="entry name" value="FAD-bd_PCMH-like_sf"/>
</dbReference>
<dbReference type="PANTHER" id="PTHR42973">
    <property type="entry name" value="BINDING OXIDOREDUCTASE, PUTATIVE (AFU_ORTHOLOGUE AFUA_1G17690)-RELATED"/>
    <property type="match status" value="1"/>
</dbReference>
<dbReference type="Pfam" id="PF01565">
    <property type="entry name" value="FAD_binding_4"/>
    <property type="match status" value="1"/>
</dbReference>
<evidence type="ECO:0000313" key="8">
    <source>
        <dbReference type="Proteomes" id="UP000799777"/>
    </source>
</evidence>
<evidence type="ECO:0000313" key="7">
    <source>
        <dbReference type="EMBL" id="KAF2030280.1"/>
    </source>
</evidence>
<evidence type="ECO:0000256" key="1">
    <source>
        <dbReference type="ARBA" id="ARBA00005466"/>
    </source>
</evidence>
<dbReference type="InterPro" id="IPR006094">
    <property type="entry name" value="Oxid_FAD_bind_N"/>
</dbReference>
<dbReference type="OrthoDB" id="2151789at2759"/>
<evidence type="ECO:0000256" key="5">
    <source>
        <dbReference type="SAM" id="SignalP"/>
    </source>
</evidence>
<sequence>MRPSHFATVVPAASLLLFSLVAADTCSQVGAINATEVKRSPSVEYLSEQLNYWSTGCSALKPSCILFPKTAQEVATIVQVLNENNETFAVKSGGHNPNEGFSSIQSGPLISTKDLNEVVFDAASMTVRVGPGNDWQDVHQALEGTGVTVVGGRIGDVGVGGYVVGGGLSFLSTQYGWAANNIAAFEVVLANATIVTASNTSNQDLYQALKGGGNNYGIVTTYHMVAHNMGQIWGGNLVFSADKTDQLLAAVRNFTEDYPDEKAAIIQTAELTAVGVVDIWTMFLFYDGPTPPPGVFDIFTSIGPIVNNAQTRSYYDLLTYNNFGVVKGSIYTITTETIPLPSAENGAEVLGAIHANWRNTIQDIFGVAGVIGSIAYQPIPRRLTRKARERGGDLIDLDDEVDRIIIEFNVSYLLDIDDNTVDQATQKLYGGTRDIVTGFQQSGKLPEAYLPLFMNDCYFRQDYFGRLRTTNFARSVRDQYDPDNFFRDQTKGWKM</sequence>
<protein>
    <submittedName>
        <fullName evidence="7">FAD-binding domain-containing protein</fullName>
    </submittedName>
</protein>
<dbReference type="AlphaFoldDB" id="A0A9P4H9G6"/>
<dbReference type="PROSITE" id="PS51387">
    <property type="entry name" value="FAD_PCMH"/>
    <property type="match status" value="1"/>
</dbReference>
<name>A0A9P4H9G6_9PLEO</name>
<keyword evidence="8" id="KW-1185">Reference proteome</keyword>
<comment type="caution">
    <text evidence="7">The sequence shown here is derived from an EMBL/GenBank/DDBJ whole genome shotgun (WGS) entry which is preliminary data.</text>
</comment>
<dbReference type="InterPro" id="IPR016166">
    <property type="entry name" value="FAD-bd_PCMH"/>
</dbReference>
<reference evidence="7" key="1">
    <citation type="journal article" date="2020" name="Stud. Mycol.">
        <title>101 Dothideomycetes genomes: a test case for predicting lifestyles and emergence of pathogens.</title>
        <authorList>
            <person name="Haridas S."/>
            <person name="Albert R."/>
            <person name="Binder M."/>
            <person name="Bloem J."/>
            <person name="Labutti K."/>
            <person name="Salamov A."/>
            <person name="Andreopoulos B."/>
            <person name="Baker S."/>
            <person name="Barry K."/>
            <person name="Bills G."/>
            <person name="Bluhm B."/>
            <person name="Cannon C."/>
            <person name="Castanera R."/>
            <person name="Culley D."/>
            <person name="Daum C."/>
            <person name="Ezra D."/>
            <person name="Gonzalez J."/>
            <person name="Henrissat B."/>
            <person name="Kuo A."/>
            <person name="Liang C."/>
            <person name="Lipzen A."/>
            <person name="Lutzoni F."/>
            <person name="Magnuson J."/>
            <person name="Mondo S."/>
            <person name="Nolan M."/>
            <person name="Ohm R."/>
            <person name="Pangilinan J."/>
            <person name="Park H.-J."/>
            <person name="Ramirez L."/>
            <person name="Alfaro M."/>
            <person name="Sun H."/>
            <person name="Tritt A."/>
            <person name="Yoshinaga Y."/>
            <person name="Zwiers L.-H."/>
            <person name="Turgeon B."/>
            <person name="Goodwin S."/>
            <person name="Spatafora J."/>
            <person name="Crous P."/>
            <person name="Grigoriev I."/>
        </authorList>
    </citation>
    <scope>NUCLEOTIDE SEQUENCE</scope>
    <source>
        <strain evidence="7">CBS 110217</strain>
    </source>
</reference>
<dbReference type="SUPFAM" id="SSF56176">
    <property type="entry name" value="FAD-binding/transporter-associated domain-like"/>
    <property type="match status" value="1"/>
</dbReference>
<keyword evidence="4" id="KW-0560">Oxidoreductase</keyword>
<dbReference type="GO" id="GO:0016491">
    <property type="term" value="F:oxidoreductase activity"/>
    <property type="evidence" value="ECO:0007669"/>
    <property type="project" value="UniProtKB-KW"/>
</dbReference>
<keyword evidence="5" id="KW-0732">Signal</keyword>
<feature type="signal peptide" evidence="5">
    <location>
        <begin position="1"/>
        <end position="23"/>
    </location>
</feature>
<dbReference type="Gene3D" id="3.30.465.10">
    <property type="match status" value="1"/>
</dbReference>
<keyword evidence="3" id="KW-0274">FAD</keyword>
<feature type="domain" description="FAD-binding PCMH-type" evidence="6">
    <location>
        <begin position="58"/>
        <end position="229"/>
    </location>
</feature>
<accession>A0A9P4H9G6</accession>
<evidence type="ECO:0000259" key="6">
    <source>
        <dbReference type="PROSITE" id="PS51387"/>
    </source>
</evidence>
<evidence type="ECO:0000256" key="2">
    <source>
        <dbReference type="ARBA" id="ARBA00022630"/>
    </source>
</evidence>